<comment type="caution">
    <text evidence="1">The sequence shown here is derived from an EMBL/GenBank/DDBJ whole genome shotgun (WGS) entry which is preliminary data.</text>
</comment>
<reference evidence="1 2" key="1">
    <citation type="journal article" date="2024" name="Genome Biol. Evol.">
        <title>Chromosome-level genome assembly of the viviparous eelpout Zoarces viviparus.</title>
        <authorList>
            <person name="Fuhrmann N."/>
            <person name="Brasseur M.V."/>
            <person name="Bakowski C.E."/>
            <person name="Podsiadlowski L."/>
            <person name="Prost S."/>
            <person name="Krehenwinkel H."/>
            <person name="Mayer C."/>
        </authorList>
    </citation>
    <scope>NUCLEOTIDE SEQUENCE [LARGE SCALE GENOMIC DNA]</scope>
    <source>
        <strain evidence="1">NO-MEL_2022_Ind0_liver</strain>
    </source>
</reference>
<gene>
    <name evidence="1" type="ORF">VZT92_016275</name>
</gene>
<dbReference type="EMBL" id="JBCEZU010000134">
    <property type="protein sequence ID" value="KAK9525584.1"/>
    <property type="molecule type" value="Genomic_DNA"/>
</dbReference>
<name>A0AAW1ESK7_ZOAVI</name>
<evidence type="ECO:0000313" key="1">
    <source>
        <dbReference type="EMBL" id="KAK9525584.1"/>
    </source>
</evidence>
<sequence>MHHHEETMHYTGRGVVVKTTLTLAWLVPGPLFTDDGKTLIVSSSVVFMQSPSNQIVTRDWDAMSLK</sequence>
<protein>
    <submittedName>
        <fullName evidence="1">Uncharacterized protein</fullName>
    </submittedName>
</protein>
<dbReference type="AlphaFoldDB" id="A0AAW1ESK7"/>
<evidence type="ECO:0000313" key="2">
    <source>
        <dbReference type="Proteomes" id="UP001488805"/>
    </source>
</evidence>
<organism evidence="1 2">
    <name type="scientific">Zoarces viviparus</name>
    <name type="common">Viviparous eelpout</name>
    <name type="synonym">Blennius viviparus</name>
    <dbReference type="NCBI Taxonomy" id="48416"/>
    <lineage>
        <taxon>Eukaryota</taxon>
        <taxon>Metazoa</taxon>
        <taxon>Chordata</taxon>
        <taxon>Craniata</taxon>
        <taxon>Vertebrata</taxon>
        <taxon>Euteleostomi</taxon>
        <taxon>Actinopterygii</taxon>
        <taxon>Neopterygii</taxon>
        <taxon>Teleostei</taxon>
        <taxon>Neoteleostei</taxon>
        <taxon>Acanthomorphata</taxon>
        <taxon>Eupercaria</taxon>
        <taxon>Perciformes</taxon>
        <taxon>Cottioidei</taxon>
        <taxon>Zoarcales</taxon>
        <taxon>Zoarcidae</taxon>
        <taxon>Zoarcinae</taxon>
        <taxon>Zoarces</taxon>
    </lineage>
</organism>
<keyword evidence="2" id="KW-1185">Reference proteome</keyword>
<proteinExistence type="predicted"/>
<dbReference type="Proteomes" id="UP001488805">
    <property type="component" value="Unassembled WGS sequence"/>
</dbReference>
<accession>A0AAW1ESK7</accession>